<evidence type="ECO:0000256" key="3">
    <source>
        <dbReference type="ARBA" id="ARBA00022827"/>
    </source>
</evidence>
<dbReference type="InterPro" id="IPR036318">
    <property type="entry name" value="FAD-bd_PCMH-like_sf"/>
</dbReference>
<dbReference type="EMBL" id="VWPH01000020">
    <property type="protein sequence ID" value="KAA5825828.1"/>
    <property type="molecule type" value="Genomic_DNA"/>
</dbReference>
<evidence type="ECO:0000313" key="7">
    <source>
        <dbReference type="EMBL" id="KAA5825828.1"/>
    </source>
</evidence>
<dbReference type="Gene3D" id="3.30.465.10">
    <property type="match status" value="1"/>
</dbReference>
<keyword evidence="4" id="KW-0560">Oxidoreductase</keyword>
<evidence type="ECO:0000259" key="6">
    <source>
        <dbReference type="PROSITE" id="PS51387"/>
    </source>
</evidence>
<evidence type="ECO:0000256" key="4">
    <source>
        <dbReference type="ARBA" id="ARBA00023002"/>
    </source>
</evidence>
<dbReference type="InterPro" id="IPR016166">
    <property type="entry name" value="FAD-bd_PCMH"/>
</dbReference>
<dbReference type="InterPro" id="IPR006094">
    <property type="entry name" value="Oxid_FAD_bind_N"/>
</dbReference>
<dbReference type="SUPFAM" id="SSF55103">
    <property type="entry name" value="FAD-linked oxidases, C-terminal domain"/>
    <property type="match status" value="1"/>
</dbReference>
<evidence type="ECO:0000313" key="8">
    <source>
        <dbReference type="Proteomes" id="UP000323946"/>
    </source>
</evidence>
<dbReference type="InterPro" id="IPR016170">
    <property type="entry name" value="Cytok_DH_C_sf"/>
</dbReference>
<comment type="caution">
    <text evidence="7">The sequence shown here is derived from an EMBL/GenBank/DDBJ whole genome shotgun (WGS) entry which is preliminary data.</text>
</comment>
<keyword evidence="3" id="KW-0274">FAD</keyword>
<evidence type="ECO:0000256" key="5">
    <source>
        <dbReference type="SAM" id="MobiDB-lite"/>
    </source>
</evidence>
<dbReference type="AlphaFoldDB" id="A0A5M7BC30"/>
<evidence type="ECO:0000256" key="2">
    <source>
        <dbReference type="ARBA" id="ARBA00022630"/>
    </source>
</evidence>
<dbReference type="PANTHER" id="PTHR13878">
    <property type="entry name" value="GULONOLACTONE OXIDASE"/>
    <property type="match status" value="1"/>
</dbReference>
<dbReference type="GO" id="GO:0016491">
    <property type="term" value="F:oxidoreductase activity"/>
    <property type="evidence" value="ECO:0007669"/>
    <property type="project" value="UniProtKB-KW"/>
</dbReference>
<dbReference type="InterPro" id="IPR016164">
    <property type="entry name" value="FAD-linked_Oxase-like_C"/>
</dbReference>
<dbReference type="GO" id="GO:0071949">
    <property type="term" value="F:FAD binding"/>
    <property type="evidence" value="ECO:0007669"/>
    <property type="project" value="InterPro"/>
</dbReference>
<dbReference type="OrthoDB" id="6278354at2"/>
<protein>
    <submittedName>
        <fullName evidence="7">FAD-binding protein</fullName>
    </submittedName>
</protein>
<dbReference type="InterPro" id="IPR016169">
    <property type="entry name" value="FAD-bd_PCMH_sub2"/>
</dbReference>
<dbReference type="Proteomes" id="UP000323946">
    <property type="component" value="Unassembled WGS sequence"/>
</dbReference>
<dbReference type="PROSITE" id="PS51387">
    <property type="entry name" value="FAD_PCMH"/>
    <property type="match status" value="1"/>
</dbReference>
<evidence type="ECO:0000256" key="1">
    <source>
        <dbReference type="ARBA" id="ARBA00005466"/>
    </source>
</evidence>
<feature type="domain" description="FAD-binding PCMH-type" evidence="6">
    <location>
        <begin position="65"/>
        <end position="242"/>
    </location>
</feature>
<dbReference type="SUPFAM" id="SSF56176">
    <property type="entry name" value="FAD-binding/transporter-associated domain-like"/>
    <property type="match status" value="1"/>
</dbReference>
<reference evidence="7 8" key="1">
    <citation type="submission" date="2019-09" db="EMBL/GenBank/DDBJ databases">
        <title>Draft genome sequence of the thermophilic Saccharopolyspora hirsuta VKM Ac-666T.</title>
        <authorList>
            <person name="Lobastova T.G."/>
            <person name="Fokina V."/>
            <person name="Bragin E.Y."/>
            <person name="Shtratnikova V.Y."/>
            <person name="Starodumova I.P."/>
            <person name="Tarlachkov S.V."/>
            <person name="Donova M.V."/>
        </authorList>
    </citation>
    <scope>NUCLEOTIDE SEQUENCE [LARGE SCALE GENOMIC DNA]</scope>
    <source>
        <strain evidence="7 8">VKM Ac-666</strain>
    </source>
</reference>
<feature type="region of interest" description="Disordered" evidence="5">
    <location>
        <begin position="1"/>
        <end position="20"/>
    </location>
</feature>
<sequence length="473" mass="50089">MLARSAGRGPAVTRGGLGINPRTLLWGPDDGTSDWVSAPELPDGGELVVDAEARRAAGKDRGSRVEALPGAVLRPAGAGDVEAVVRFAHQHGIPCAAQGNQHTVGGQALAADGIAIDMLRLNRIHSVVPPGADGSSGTIEIDAGVLLTDVAIAADKHQARVSTGYPGRTTLSAGGFAAVGGWSAIVRSGVFGAAVPRMEVVTPDGQRLLCSADENAEVYNAVLGGVGQHGIITRLWVDLVPAPSRVSTYTVPFNSAEAACNALRTLSERPEPDELHVTWKHPDVQIAWLEVDVYDPEARGIDCAQLLAGYGDGEPEVQDRSYLDFVLGLADPMYDFAEKQLGWNELPKAWADWIMTDDQVTEVLPEALPRVQPLISPTSVVLLAVKDRAAMDAAGRRNPPLPEGGGDKYWLMDCLLDFPSADEAEEAVRTLHDLHAFALDRGARIYSIGSFTDPGIHADTGLAPGTSKPRIDR</sequence>
<dbReference type="InterPro" id="IPR050432">
    <property type="entry name" value="FAD-linked_Oxidoreductases_BP"/>
</dbReference>
<gene>
    <name evidence="7" type="ORF">F1721_32225</name>
</gene>
<organism evidence="7 8">
    <name type="scientific">Saccharopolyspora hirsuta</name>
    <dbReference type="NCBI Taxonomy" id="1837"/>
    <lineage>
        <taxon>Bacteria</taxon>
        <taxon>Bacillati</taxon>
        <taxon>Actinomycetota</taxon>
        <taxon>Actinomycetes</taxon>
        <taxon>Pseudonocardiales</taxon>
        <taxon>Pseudonocardiaceae</taxon>
        <taxon>Saccharopolyspora</taxon>
    </lineage>
</organism>
<dbReference type="Pfam" id="PF01565">
    <property type="entry name" value="FAD_binding_4"/>
    <property type="match status" value="1"/>
</dbReference>
<dbReference type="Gene3D" id="3.40.462.10">
    <property type="entry name" value="FAD-linked oxidases, C-terminal domain"/>
    <property type="match status" value="1"/>
</dbReference>
<name>A0A5M7BC30_SACHI</name>
<proteinExistence type="inferred from homology"/>
<dbReference type="InterPro" id="IPR016167">
    <property type="entry name" value="FAD-bd_PCMH_sub1"/>
</dbReference>
<keyword evidence="2" id="KW-0285">Flavoprotein</keyword>
<dbReference type="PANTHER" id="PTHR13878:SF53">
    <property type="entry name" value="CYTOKININ DEHYDROGENASE 6"/>
    <property type="match status" value="1"/>
</dbReference>
<accession>A0A5M7BC30</accession>
<comment type="similarity">
    <text evidence="1">Belongs to the oxygen-dependent FAD-linked oxidoreductase family.</text>
</comment>
<dbReference type="Gene3D" id="3.30.43.10">
    <property type="entry name" value="Uridine Diphospho-n-acetylenolpyruvylglucosamine Reductase, domain 2"/>
    <property type="match status" value="1"/>
</dbReference>
<keyword evidence="8" id="KW-1185">Reference proteome</keyword>